<dbReference type="UniPathway" id="UPA00219"/>
<dbReference type="OrthoDB" id="9801055at2"/>
<dbReference type="InterPro" id="IPR015942">
    <property type="entry name" value="Asp/Glu/hydantoin_racemase"/>
</dbReference>
<proteinExistence type="inferred from homology"/>
<keyword evidence="4 7" id="KW-0573">Peptidoglycan synthesis</keyword>
<keyword evidence="3 7" id="KW-0133">Cell shape</keyword>
<reference evidence="8 9" key="1">
    <citation type="submission" date="2014-03" db="EMBL/GenBank/DDBJ databases">
        <title>Selection and divergence in the genomes of co-occurring obligate luminous symbionts with specific hosts.</title>
        <authorList>
            <person name="Hendry T.A."/>
            <person name="de Wet J.R."/>
            <person name="Dunlap P.V."/>
        </authorList>
    </citation>
    <scope>NUCLEOTIDE SEQUENCE [LARGE SCALE GENOMIC DNA]</scope>
    <source>
        <strain evidence="8 9">Ppalp.1</strain>
    </source>
</reference>
<dbReference type="Gene3D" id="3.40.50.1860">
    <property type="match status" value="2"/>
</dbReference>
<dbReference type="eggNOG" id="COG0796">
    <property type="taxonomic scope" value="Bacteria"/>
</dbReference>
<evidence type="ECO:0000313" key="8">
    <source>
        <dbReference type="EMBL" id="KEY91617.1"/>
    </source>
</evidence>
<gene>
    <name evidence="7 8" type="primary">murI</name>
    <name evidence="8" type="ORF">CF67_13005</name>
</gene>
<sequence length="264" mass="28938">MLKNRSVLIFDSGVGGLSIYQEIKALLPQLSCVYIFDNEAYPYGELSQDILVRRVDTYITSFIQSHKIDLVVIACCTASTVVLPTLRAKLTIPTVGVVPAIKTASLLSSKAVGLIATSATITRKYTKDLVSNFSKNKSVRMLGSRRLVEIAEEKIRGIKVDIYELAEILIPIQGHVDVVVLGCTHFSLIKAELQSVLGYSVLLVDSGKAVARRVKSLLNLENSQASGKKNQIYCSAPPWKGDVLNYVLDKLGFTPVQLRLIQSI</sequence>
<dbReference type="GO" id="GO:0009252">
    <property type="term" value="P:peptidoglycan biosynthetic process"/>
    <property type="evidence" value="ECO:0007669"/>
    <property type="project" value="UniProtKB-UniRule"/>
</dbReference>
<dbReference type="EC" id="5.1.1.3" evidence="2 7"/>
<evidence type="ECO:0000256" key="6">
    <source>
        <dbReference type="ARBA" id="ARBA00023316"/>
    </source>
</evidence>
<feature type="binding site" evidence="7">
    <location>
        <begin position="43"/>
        <end position="44"/>
    </location>
    <ligand>
        <name>substrate</name>
    </ligand>
</feature>
<dbReference type="PANTHER" id="PTHR21198:SF2">
    <property type="entry name" value="GLUTAMATE RACEMASE"/>
    <property type="match status" value="1"/>
</dbReference>
<evidence type="ECO:0000256" key="5">
    <source>
        <dbReference type="ARBA" id="ARBA00023235"/>
    </source>
</evidence>
<evidence type="ECO:0000256" key="1">
    <source>
        <dbReference type="ARBA" id="ARBA00001602"/>
    </source>
</evidence>
<dbReference type="SUPFAM" id="SSF53681">
    <property type="entry name" value="Aspartate/glutamate racemase"/>
    <property type="match status" value="2"/>
</dbReference>
<feature type="active site" description="Proton donor/acceptor" evidence="7">
    <location>
        <position position="75"/>
    </location>
</feature>
<organism evidence="8 9">
    <name type="scientific">Candidatus Photodesmus blepharonis</name>
    <dbReference type="NCBI Taxonomy" id="1179155"/>
    <lineage>
        <taxon>Bacteria</taxon>
        <taxon>Pseudomonadati</taxon>
        <taxon>Pseudomonadota</taxon>
        <taxon>Gammaproteobacteria</taxon>
        <taxon>Vibrionales</taxon>
        <taxon>Vibrionaceae</taxon>
        <taxon>Candidatus Photodesmus</taxon>
    </lineage>
</organism>
<dbReference type="InterPro" id="IPR033134">
    <property type="entry name" value="Asp/Glu_racemase_AS_2"/>
</dbReference>
<dbReference type="RefSeq" id="WP_034413122.1">
    <property type="nucleotide sequence ID" value="NZ_JGVK01000005.1"/>
</dbReference>
<dbReference type="NCBIfam" id="TIGR00067">
    <property type="entry name" value="glut_race"/>
    <property type="match status" value="1"/>
</dbReference>
<protein>
    <recommendedName>
        <fullName evidence="2 7">Glutamate racemase</fullName>
        <ecNumber evidence="2 7">5.1.1.3</ecNumber>
    </recommendedName>
</protein>
<dbReference type="EMBL" id="JGVK01000005">
    <property type="protein sequence ID" value="KEY91617.1"/>
    <property type="molecule type" value="Genomic_DNA"/>
</dbReference>
<dbReference type="STRING" id="1179155.CF67_13005"/>
<dbReference type="PROSITE" id="PS00924">
    <property type="entry name" value="ASP_GLU_RACEMASE_2"/>
    <property type="match status" value="1"/>
</dbReference>
<dbReference type="Pfam" id="PF01177">
    <property type="entry name" value="Asp_Glu_race"/>
    <property type="match status" value="1"/>
</dbReference>
<keyword evidence="5 7" id="KW-0413">Isomerase</keyword>
<dbReference type="GO" id="GO:0071555">
    <property type="term" value="P:cell wall organization"/>
    <property type="evidence" value="ECO:0007669"/>
    <property type="project" value="UniProtKB-KW"/>
</dbReference>
<accession>A0A084CP88</accession>
<name>A0A084CP88_9GAMM</name>
<dbReference type="Proteomes" id="UP000053784">
    <property type="component" value="Unassembled WGS sequence"/>
</dbReference>
<dbReference type="InterPro" id="IPR001920">
    <property type="entry name" value="Asp/Glu_race"/>
</dbReference>
<dbReference type="InterPro" id="IPR004391">
    <property type="entry name" value="Glu_race"/>
</dbReference>
<dbReference type="AlphaFoldDB" id="A0A084CP88"/>
<comment type="catalytic activity">
    <reaction evidence="1 7">
        <text>L-glutamate = D-glutamate</text>
        <dbReference type="Rhea" id="RHEA:12813"/>
        <dbReference type="ChEBI" id="CHEBI:29985"/>
        <dbReference type="ChEBI" id="CHEBI:29986"/>
        <dbReference type="EC" id="5.1.1.3"/>
    </reaction>
</comment>
<comment type="similarity">
    <text evidence="7">Belongs to the aspartate/glutamate racemases family.</text>
</comment>
<feature type="binding site" evidence="7">
    <location>
        <begin position="11"/>
        <end position="12"/>
    </location>
    <ligand>
        <name>substrate</name>
    </ligand>
</feature>
<dbReference type="HAMAP" id="MF_00258">
    <property type="entry name" value="Glu_racemase"/>
    <property type="match status" value="1"/>
</dbReference>
<evidence type="ECO:0000256" key="4">
    <source>
        <dbReference type="ARBA" id="ARBA00022984"/>
    </source>
</evidence>
<feature type="active site" description="Proton donor/acceptor" evidence="7">
    <location>
        <position position="183"/>
    </location>
</feature>
<feature type="binding site" evidence="7">
    <location>
        <begin position="184"/>
        <end position="185"/>
    </location>
    <ligand>
        <name>substrate</name>
    </ligand>
</feature>
<keyword evidence="6 7" id="KW-0961">Cell wall biogenesis/degradation</keyword>
<evidence type="ECO:0000256" key="2">
    <source>
        <dbReference type="ARBA" id="ARBA00013090"/>
    </source>
</evidence>
<keyword evidence="9" id="KW-1185">Reference proteome</keyword>
<evidence type="ECO:0000256" key="7">
    <source>
        <dbReference type="HAMAP-Rule" id="MF_00258"/>
    </source>
</evidence>
<comment type="caution">
    <text evidence="8">The sequence shown here is derived from an EMBL/GenBank/DDBJ whole genome shotgun (WGS) entry which is preliminary data.</text>
</comment>
<comment type="caution">
    <text evidence="7">Lacks conserved residue(s) required for the propagation of feature annotation.</text>
</comment>
<evidence type="ECO:0000313" key="9">
    <source>
        <dbReference type="Proteomes" id="UP000053784"/>
    </source>
</evidence>
<dbReference type="PANTHER" id="PTHR21198">
    <property type="entry name" value="GLUTAMATE RACEMASE"/>
    <property type="match status" value="1"/>
</dbReference>
<comment type="pathway">
    <text evidence="7">Cell wall biogenesis; peptidoglycan biosynthesis.</text>
</comment>
<evidence type="ECO:0000256" key="3">
    <source>
        <dbReference type="ARBA" id="ARBA00022960"/>
    </source>
</evidence>
<dbReference type="GO" id="GO:0008881">
    <property type="term" value="F:glutamate racemase activity"/>
    <property type="evidence" value="ECO:0007669"/>
    <property type="project" value="UniProtKB-UniRule"/>
</dbReference>
<comment type="function">
    <text evidence="7">Provides the (R)-glutamate required for cell wall biosynthesis.</text>
</comment>
<dbReference type="GO" id="GO:0008360">
    <property type="term" value="P:regulation of cell shape"/>
    <property type="evidence" value="ECO:0007669"/>
    <property type="project" value="UniProtKB-KW"/>
</dbReference>